<accession>A0A2P2R1G7</accession>
<dbReference type="AlphaFoldDB" id="A0A2P2R1G7"/>
<reference evidence="1" key="1">
    <citation type="submission" date="2018-02" db="EMBL/GenBank/DDBJ databases">
        <title>Rhizophora mucronata_Transcriptome.</title>
        <authorList>
            <person name="Meera S.P."/>
            <person name="Sreeshan A."/>
            <person name="Augustine A."/>
        </authorList>
    </citation>
    <scope>NUCLEOTIDE SEQUENCE</scope>
    <source>
        <tissue evidence="1">Leaf</tissue>
    </source>
</reference>
<sequence length="28" mass="3332">MQELCYILQLMKIVFLCPLPLECQLFDS</sequence>
<protein>
    <submittedName>
        <fullName evidence="1">Uncharacterized protein</fullName>
    </submittedName>
</protein>
<evidence type="ECO:0000313" key="1">
    <source>
        <dbReference type="EMBL" id="MBX73093.1"/>
    </source>
</evidence>
<dbReference type="EMBL" id="GGEC01092609">
    <property type="protein sequence ID" value="MBX73093.1"/>
    <property type="molecule type" value="Transcribed_RNA"/>
</dbReference>
<proteinExistence type="predicted"/>
<name>A0A2P2R1G7_RHIMU</name>
<organism evidence="1">
    <name type="scientific">Rhizophora mucronata</name>
    <name type="common">Asiatic mangrove</name>
    <dbReference type="NCBI Taxonomy" id="61149"/>
    <lineage>
        <taxon>Eukaryota</taxon>
        <taxon>Viridiplantae</taxon>
        <taxon>Streptophyta</taxon>
        <taxon>Embryophyta</taxon>
        <taxon>Tracheophyta</taxon>
        <taxon>Spermatophyta</taxon>
        <taxon>Magnoliopsida</taxon>
        <taxon>eudicotyledons</taxon>
        <taxon>Gunneridae</taxon>
        <taxon>Pentapetalae</taxon>
        <taxon>rosids</taxon>
        <taxon>fabids</taxon>
        <taxon>Malpighiales</taxon>
        <taxon>Rhizophoraceae</taxon>
        <taxon>Rhizophora</taxon>
    </lineage>
</organism>